<comment type="similarity">
    <text evidence="1">Belongs to the FPP family.</text>
</comment>
<dbReference type="Pfam" id="PF05911">
    <property type="entry name" value="FPP"/>
    <property type="match status" value="2"/>
</dbReference>
<dbReference type="EMBL" id="QZWG01000017">
    <property type="protein sequence ID" value="RZB57267.1"/>
    <property type="molecule type" value="Genomic_DNA"/>
</dbReference>
<feature type="coiled-coil region" evidence="3">
    <location>
        <begin position="26"/>
        <end position="102"/>
    </location>
</feature>
<dbReference type="AlphaFoldDB" id="A0A445G7U2"/>
<protein>
    <submittedName>
        <fullName evidence="4">Filament-like plant protein 7 isoform A</fullName>
    </submittedName>
</protein>
<keyword evidence="2 3" id="KW-0175">Coiled coil</keyword>
<evidence type="ECO:0000256" key="2">
    <source>
        <dbReference type="ARBA" id="ARBA00023054"/>
    </source>
</evidence>
<feature type="coiled-coil region" evidence="3">
    <location>
        <begin position="825"/>
        <end position="941"/>
    </location>
</feature>
<feature type="coiled-coil region" evidence="3">
    <location>
        <begin position="143"/>
        <end position="226"/>
    </location>
</feature>
<dbReference type="Gene3D" id="1.10.287.1490">
    <property type="match status" value="1"/>
</dbReference>
<sequence length="1149" mass="129664">MDQKTWLWRKKSSEKTIIAADNTDLSSKENEEVQALVADKEELEKDLKRLNTKLNSALSDSNAKDELVKKQTKFAQEAMAGLKKADAEVLSMKQDLDEALQQRLVYEERVAHLDGALKECMQQLRFVREEQGQRIHDAVMKASKEFERERIVLEEQLSETSKRLAKAEVENSHLNKSIFARENLIEDLKSQLTQAEADHSALMNRLESTENDNTSLKYEVRVLEKELEIRNEEREFNRRTADVSHKQHLESIKKIAKLESECQRLRLLVRKRLPGPAALAKMKNEVDMLGRDSFEIRRSKLSSTSSVVESSVDTSPETPIRRINTLTEKLCAMEEENKTLKESLDRKMNELQFSRVMLSRTASKLLQLESQTEESSKALVTVEQPRSYLTSHEFSLASMSDAGSDDKASCAESWASALISELEHFRSGKEKEPLSCKSVGASDIDLMDDFVEMEKLAVVSVEKATEISSASLKAISEINGFSGIETKETTPEVEGKEIIPVSDHISTATNETTSEVVGMEIIPVSDQISDLSKSNKKTCSIDIFTGNIPGWLQDVVKMVLEQNHVTNKSSDDILDDIRVALRYVNNPDLCDFDSSKGSGHIDTQDPPQCIHCISCSKNSLVVNPSGDENNADISPIKRIESQSQEDLSKSIGKIIEIVERISLPAVDYDSSDPLDKGDGDIISYKNVGMPTGYMVRVFQWKTSELSNVLRKFLHVCYDLLSGKTDYENFAKELTTALDWIMNHCFSLQDVSSMKDAIKKQFDWDETRSEGETENEISHFAEEDKLHLLRGSLSTLPQVTTLDGHDLQNGEIYYKEKEELTNKEKLISAESQKEVLEGKIQSATDRIKSLMNQLQESEKIIDSLRLEIQSYKESNGKLENEIRNQQVIISNLEEHHTEEELKEACNKVLALEVELEKKNSNCKELEAKCTELQVQLESMSKECSNNDINEKDKALCNVKIKCFIFWRRWNEKACKKVMVRKLTLYYDWEITAASEKLAECQETILNLGKQLKAMAVPKDASLFDNVVATQFDANTNTATTTTLTTANVNPSPAPPKFMKVKSRSLLDQMLADDTKAKVPKASDGNANPITIPGVIEPLEKILVLNRVNDHEDRTTDKSLAIVPAKKPGSGSLWRKLLRRRKKSAILKISV</sequence>
<evidence type="ECO:0000313" key="5">
    <source>
        <dbReference type="Proteomes" id="UP000289340"/>
    </source>
</evidence>
<accession>A0A445G7U2</accession>
<proteinExistence type="inferred from homology"/>
<reference evidence="4 5" key="1">
    <citation type="submission" date="2018-09" db="EMBL/GenBank/DDBJ databases">
        <title>A high-quality reference genome of wild soybean provides a powerful tool to mine soybean genomes.</title>
        <authorList>
            <person name="Xie M."/>
            <person name="Chung C.Y.L."/>
            <person name="Li M.-W."/>
            <person name="Wong F.-L."/>
            <person name="Chan T.-F."/>
            <person name="Lam H.-M."/>
        </authorList>
    </citation>
    <scope>NUCLEOTIDE SEQUENCE [LARGE SCALE GENOMIC DNA]</scope>
    <source>
        <strain evidence="5">cv. W05</strain>
        <tissue evidence="4">Hypocotyl of etiolated seedlings</tissue>
    </source>
</reference>
<gene>
    <name evidence="4" type="ORF">D0Y65_046084</name>
</gene>
<dbReference type="PANTHER" id="PTHR31580:SF22">
    <property type="entry name" value="FILAMENT-LIKE PLANT PROTEIN 7"/>
    <property type="match status" value="1"/>
</dbReference>
<evidence type="ECO:0000256" key="1">
    <source>
        <dbReference type="ARBA" id="ARBA00005921"/>
    </source>
</evidence>
<dbReference type="Proteomes" id="UP000289340">
    <property type="component" value="Chromosome 17"/>
</dbReference>
<comment type="caution">
    <text evidence="4">The sequence shown here is derived from an EMBL/GenBank/DDBJ whole genome shotgun (WGS) entry which is preliminary data.</text>
</comment>
<evidence type="ECO:0000256" key="3">
    <source>
        <dbReference type="SAM" id="Coils"/>
    </source>
</evidence>
<dbReference type="InterPro" id="IPR008587">
    <property type="entry name" value="FPP_plant"/>
</dbReference>
<evidence type="ECO:0000313" key="4">
    <source>
        <dbReference type="EMBL" id="RZB57267.1"/>
    </source>
</evidence>
<keyword evidence="5" id="KW-1185">Reference proteome</keyword>
<dbReference type="PANTHER" id="PTHR31580">
    <property type="entry name" value="FILAMENT-LIKE PLANT PROTEIN 4"/>
    <property type="match status" value="1"/>
</dbReference>
<name>A0A445G7U2_GLYSO</name>
<organism evidence="4 5">
    <name type="scientific">Glycine soja</name>
    <name type="common">Wild soybean</name>
    <dbReference type="NCBI Taxonomy" id="3848"/>
    <lineage>
        <taxon>Eukaryota</taxon>
        <taxon>Viridiplantae</taxon>
        <taxon>Streptophyta</taxon>
        <taxon>Embryophyta</taxon>
        <taxon>Tracheophyta</taxon>
        <taxon>Spermatophyta</taxon>
        <taxon>Magnoliopsida</taxon>
        <taxon>eudicotyledons</taxon>
        <taxon>Gunneridae</taxon>
        <taxon>Pentapetalae</taxon>
        <taxon>rosids</taxon>
        <taxon>fabids</taxon>
        <taxon>Fabales</taxon>
        <taxon>Fabaceae</taxon>
        <taxon>Papilionoideae</taxon>
        <taxon>50 kb inversion clade</taxon>
        <taxon>NPAAA clade</taxon>
        <taxon>indigoferoid/millettioid clade</taxon>
        <taxon>Phaseoleae</taxon>
        <taxon>Glycine</taxon>
        <taxon>Glycine subgen. Soja</taxon>
    </lineage>
</organism>